<dbReference type="PANTHER" id="PTHR46558:SF11">
    <property type="entry name" value="HTH-TYPE TRANSCRIPTIONAL REGULATOR XRE"/>
    <property type="match status" value="1"/>
</dbReference>
<dbReference type="PANTHER" id="PTHR46558">
    <property type="entry name" value="TRACRIPTIONAL REGULATORY PROTEIN-RELATED-RELATED"/>
    <property type="match status" value="1"/>
</dbReference>
<gene>
    <name evidence="3" type="ORF">IAD31_06470</name>
</gene>
<dbReference type="EMBL" id="DVFO01000065">
    <property type="protein sequence ID" value="HIQ61223.1"/>
    <property type="molecule type" value="Genomic_DNA"/>
</dbReference>
<accession>A0A9D0YSP7</accession>
<dbReference type="InterPro" id="IPR001387">
    <property type="entry name" value="Cro/C1-type_HTH"/>
</dbReference>
<comment type="caution">
    <text evidence="3">The sequence shown here is derived from an EMBL/GenBank/DDBJ whole genome shotgun (WGS) entry which is preliminary data.</text>
</comment>
<evidence type="ECO:0000313" key="4">
    <source>
        <dbReference type="Proteomes" id="UP000886879"/>
    </source>
</evidence>
<reference evidence="3" key="2">
    <citation type="journal article" date="2021" name="PeerJ">
        <title>Extensive microbial diversity within the chicken gut microbiome revealed by metagenomics and culture.</title>
        <authorList>
            <person name="Gilroy R."/>
            <person name="Ravi A."/>
            <person name="Getino M."/>
            <person name="Pursley I."/>
            <person name="Horton D.L."/>
            <person name="Alikhan N.F."/>
            <person name="Baker D."/>
            <person name="Gharbi K."/>
            <person name="Hall N."/>
            <person name="Watson M."/>
            <person name="Adriaenssens E.M."/>
            <person name="Foster-Nyarko E."/>
            <person name="Jarju S."/>
            <person name="Secka A."/>
            <person name="Antonio M."/>
            <person name="Oren A."/>
            <person name="Chaudhuri R.R."/>
            <person name="La Ragione R."/>
            <person name="Hildebrand F."/>
            <person name="Pallen M.J."/>
        </authorList>
    </citation>
    <scope>NUCLEOTIDE SEQUENCE</scope>
    <source>
        <strain evidence="3">ChiGjej2B2-12916</strain>
    </source>
</reference>
<reference evidence="3" key="1">
    <citation type="submission" date="2020-10" db="EMBL/GenBank/DDBJ databases">
        <authorList>
            <person name="Gilroy R."/>
        </authorList>
    </citation>
    <scope>NUCLEOTIDE SEQUENCE</scope>
    <source>
        <strain evidence="3">ChiGjej2B2-12916</strain>
    </source>
</reference>
<evidence type="ECO:0000256" key="1">
    <source>
        <dbReference type="ARBA" id="ARBA00023125"/>
    </source>
</evidence>
<dbReference type="PROSITE" id="PS50943">
    <property type="entry name" value="HTH_CROC1"/>
    <property type="match status" value="1"/>
</dbReference>
<organism evidence="3 4">
    <name type="scientific">Candidatus Enterenecus faecium</name>
    <dbReference type="NCBI Taxonomy" id="2840780"/>
    <lineage>
        <taxon>Bacteria</taxon>
        <taxon>Bacillati</taxon>
        <taxon>Bacillota</taxon>
        <taxon>Clostridia</taxon>
        <taxon>Eubacteriales</taxon>
        <taxon>Candidatus Enterenecus</taxon>
    </lineage>
</organism>
<dbReference type="SUPFAM" id="SSF47413">
    <property type="entry name" value="lambda repressor-like DNA-binding domains"/>
    <property type="match status" value="1"/>
</dbReference>
<dbReference type="Gene3D" id="1.10.260.40">
    <property type="entry name" value="lambda repressor-like DNA-binding domains"/>
    <property type="match status" value="1"/>
</dbReference>
<evidence type="ECO:0000259" key="2">
    <source>
        <dbReference type="PROSITE" id="PS50943"/>
    </source>
</evidence>
<dbReference type="AlphaFoldDB" id="A0A9D0YSP7"/>
<name>A0A9D0YSP7_9FIRM</name>
<sequence length="167" mass="18029">METTLGKRIAALRRDKGLKQDELAQQLGVTPQAVSKWENDQTCPDITLLPQLAKILGVSVDELLSGKAEPEVPAVRVLPAEQRKDLKDMVLRIVVDSAEGDKVRVNLPLGLVEAALDMGMDVTQFTGTDALKGIDLGKILDLVRCGSVGNLVEVESAQGDTVRIFVE</sequence>
<dbReference type="Proteomes" id="UP000886879">
    <property type="component" value="Unassembled WGS sequence"/>
</dbReference>
<dbReference type="CDD" id="cd00093">
    <property type="entry name" value="HTH_XRE"/>
    <property type="match status" value="1"/>
</dbReference>
<dbReference type="InterPro" id="IPR010982">
    <property type="entry name" value="Lambda_DNA-bd_dom_sf"/>
</dbReference>
<feature type="domain" description="HTH cro/C1-type" evidence="2">
    <location>
        <begin position="9"/>
        <end position="63"/>
    </location>
</feature>
<keyword evidence="1" id="KW-0238">DNA-binding</keyword>
<proteinExistence type="predicted"/>
<protein>
    <submittedName>
        <fullName evidence="3">Helix-turn-helix transcriptional regulator</fullName>
    </submittedName>
</protein>
<evidence type="ECO:0000313" key="3">
    <source>
        <dbReference type="EMBL" id="HIQ61223.1"/>
    </source>
</evidence>
<dbReference type="SMART" id="SM00530">
    <property type="entry name" value="HTH_XRE"/>
    <property type="match status" value="1"/>
</dbReference>
<dbReference type="GO" id="GO:0003677">
    <property type="term" value="F:DNA binding"/>
    <property type="evidence" value="ECO:0007669"/>
    <property type="project" value="UniProtKB-KW"/>
</dbReference>
<dbReference type="Pfam" id="PF01381">
    <property type="entry name" value="HTH_3"/>
    <property type="match status" value="1"/>
</dbReference>